<dbReference type="EMBL" id="CP006852">
    <property type="protein sequence ID" value="AHC32935.1"/>
    <property type="molecule type" value="Genomic_DNA"/>
</dbReference>
<sequence length="111" mass="12601">MSLSQNADAEPMESNQDTLTRLRESNLRDPLMHADALFSIEEGVKGMALATERLVDQVDELEAGQKRRYEDLCSYLLSGPQNTLPEIARSLRHIKVLLVAILILFVINFFR</sequence>
<name>A0ACA7NZ41_9PSED</name>
<evidence type="ECO:0000313" key="2">
    <source>
        <dbReference type="Proteomes" id="UP000018725"/>
    </source>
</evidence>
<gene>
    <name evidence="1" type="ORF">U771_01875</name>
</gene>
<proteinExistence type="predicted"/>
<organism evidence="1 2">
    <name type="scientific">Pseudomonas gorinensis</name>
    <dbReference type="NCBI Taxonomy" id="3240790"/>
    <lineage>
        <taxon>Bacteria</taxon>
        <taxon>Pseudomonadati</taxon>
        <taxon>Pseudomonadota</taxon>
        <taxon>Gammaproteobacteria</taxon>
        <taxon>Pseudomonadales</taxon>
        <taxon>Pseudomonadaceae</taxon>
        <taxon>Pseudomonas</taxon>
    </lineage>
</organism>
<protein>
    <submittedName>
        <fullName evidence="1">Uncharacterized protein</fullName>
    </submittedName>
</protein>
<accession>A0ACA7NZ41</accession>
<evidence type="ECO:0000313" key="1">
    <source>
        <dbReference type="EMBL" id="AHC32935.1"/>
    </source>
</evidence>
<keyword evidence="2" id="KW-1185">Reference proteome</keyword>
<reference evidence="1 2" key="1">
    <citation type="journal article" date="2014" name="Genome Announc.">
        <title>Complete Genome Sequence of Pseudomonas sp. Strain TKP, Isolated from a gamma-Hexachlorocyclohexane-Degrading Mixed Culture.</title>
        <authorList>
            <person name="Ohtsubo Y."/>
            <person name="Kishida K."/>
            <person name="Sato T."/>
            <person name="Tabata M."/>
            <person name="Kawasumi T."/>
            <person name="Ogura Y."/>
            <person name="Hayashi T."/>
            <person name="Tsuda M."/>
            <person name="Nagata Y."/>
        </authorList>
    </citation>
    <scope>NUCLEOTIDE SEQUENCE [LARGE SCALE GENOMIC DNA]</scope>
    <source>
        <strain evidence="1 2">TKP</strain>
    </source>
</reference>
<dbReference type="Proteomes" id="UP000018725">
    <property type="component" value="Chromosome"/>
</dbReference>